<dbReference type="RefSeq" id="WP_239265528.1">
    <property type="nucleotide sequence ID" value="NZ_JAKRCV010000055.1"/>
</dbReference>
<accession>A0ABS9Q6S3</accession>
<evidence type="ECO:0000313" key="3">
    <source>
        <dbReference type="Proteomes" id="UP001521931"/>
    </source>
</evidence>
<dbReference type="SUPFAM" id="SSF54197">
    <property type="entry name" value="HIT-like"/>
    <property type="match status" value="1"/>
</dbReference>
<dbReference type="Proteomes" id="UP001521931">
    <property type="component" value="Unassembled WGS sequence"/>
</dbReference>
<comment type="caution">
    <text evidence="2">The sequence shown here is derived from an EMBL/GenBank/DDBJ whole genome shotgun (WGS) entry which is preliminary data.</text>
</comment>
<dbReference type="EMBL" id="JAKRCV010000055">
    <property type="protein sequence ID" value="MCG7323037.1"/>
    <property type="molecule type" value="Genomic_DNA"/>
</dbReference>
<name>A0ABS9Q6S3_9MICO</name>
<evidence type="ECO:0000259" key="1">
    <source>
        <dbReference type="Pfam" id="PF16268"/>
    </source>
</evidence>
<sequence length="444" mass="48629">MTTARRPDDHYLARLPDGTVKQVNPFTGTQVWTVPGRGNRPLGAPALAAAPVAEDERDRLCAFCPERYAETPPEKSRLVRTRAGQADPGWATLTGLSRTELHDSVAEFRRVPNLFEILSYDYWRLNHGVTLPAAARARRDAYLADPAGRAHVLAVARAKALAGGATAEAWELLDEAQRLAGTEAFFGGGHDVIVARRHLVDGATDTSALASSGTLTPEEHRAYVGFTVDAMADLYASNPHVRYVAAFQNWLKPAGASFDHLHKQLVAIDELGTQAEQEQERLRRHPTLYADAGPALAERAGLVVARTEHAVAYAGFGHRYPTLEVHSLSAQREPWRQQRHEVDAVADLLHALHAATGVHVPCNEEWHHTPTGVDLPLPWRIVLKWRVSTLAGFEGGTKIYVNTIDPWALRDRVVARLHALADDGRLADGIRLSPPTRPGASHQA</sequence>
<dbReference type="Pfam" id="PF16268">
    <property type="entry name" value="DUF4921"/>
    <property type="match status" value="1"/>
</dbReference>
<proteinExistence type="predicted"/>
<gene>
    <name evidence="2" type="ORF">MHL29_14220</name>
</gene>
<organism evidence="2 3">
    <name type="scientific">Arsenicicoccus bolidensis</name>
    <dbReference type="NCBI Taxonomy" id="229480"/>
    <lineage>
        <taxon>Bacteria</taxon>
        <taxon>Bacillati</taxon>
        <taxon>Actinomycetota</taxon>
        <taxon>Actinomycetes</taxon>
        <taxon>Micrococcales</taxon>
        <taxon>Intrasporangiaceae</taxon>
        <taxon>Arsenicicoccus</taxon>
    </lineage>
</organism>
<reference evidence="2 3" key="1">
    <citation type="submission" date="2022-02" db="EMBL/GenBank/DDBJ databases">
        <title>Uncovering new skin microbiome diversity through culturing and metagenomics.</title>
        <authorList>
            <person name="Conlan S."/>
            <person name="Deming C."/>
            <person name="Nisc Comparative Sequencing Program N."/>
            <person name="Segre J.A."/>
        </authorList>
    </citation>
    <scope>NUCLEOTIDE SEQUENCE [LARGE SCALE GENOMIC DNA]</scope>
    <source>
        <strain evidence="2 3">ACRQZ</strain>
    </source>
</reference>
<dbReference type="InterPro" id="IPR032576">
    <property type="entry name" value="DUF4921"/>
</dbReference>
<dbReference type="InterPro" id="IPR036265">
    <property type="entry name" value="HIT-like_sf"/>
</dbReference>
<keyword evidence="3" id="KW-1185">Reference proteome</keyword>
<evidence type="ECO:0000313" key="2">
    <source>
        <dbReference type="EMBL" id="MCG7323037.1"/>
    </source>
</evidence>
<feature type="domain" description="DUF4921" evidence="1">
    <location>
        <begin position="15"/>
        <end position="433"/>
    </location>
</feature>
<dbReference type="Gene3D" id="3.30.428.10">
    <property type="entry name" value="HIT-like"/>
    <property type="match status" value="1"/>
</dbReference>
<protein>
    <submittedName>
        <fullName evidence="2">DUF4921 family protein</fullName>
    </submittedName>
</protein>